<proteinExistence type="predicted"/>
<gene>
    <name evidence="1" type="ORF">F0Q34_13860</name>
</gene>
<dbReference type="AlphaFoldDB" id="A0A5B2TG55"/>
<dbReference type="EMBL" id="VUKA01000006">
    <property type="protein sequence ID" value="KAA2212780.1"/>
    <property type="molecule type" value="Genomic_DNA"/>
</dbReference>
<dbReference type="Proteomes" id="UP000322110">
    <property type="component" value="Unassembled WGS sequence"/>
</dbReference>
<keyword evidence="2" id="KW-1185">Reference proteome</keyword>
<dbReference type="RefSeq" id="WP_149812808.1">
    <property type="nucleotide sequence ID" value="NZ_VUKA01000006.1"/>
</dbReference>
<dbReference type="OrthoDB" id="7375778at2"/>
<protein>
    <submittedName>
        <fullName evidence="1">Uncharacterized protein</fullName>
    </submittedName>
</protein>
<evidence type="ECO:0000313" key="2">
    <source>
        <dbReference type="Proteomes" id="UP000322110"/>
    </source>
</evidence>
<name>A0A5B2TG55_9PROT</name>
<organism evidence="1 2">
    <name type="scientific">Teichococcus oryzae</name>
    <dbReference type="NCBI Taxonomy" id="1608942"/>
    <lineage>
        <taxon>Bacteria</taxon>
        <taxon>Pseudomonadati</taxon>
        <taxon>Pseudomonadota</taxon>
        <taxon>Alphaproteobacteria</taxon>
        <taxon>Acetobacterales</taxon>
        <taxon>Roseomonadaceae</taxon>
        <taxon>Roseomonas</taxon>
    </lineage>
</organism>
<accession>A0A5B2TG55</accession>
<sequence>MSTIPPPAPGRRALLALPALLAACASDPARSYLGGWGVSVRGAALNAPFQFGDLSRWNGQPGRAALAVVQLEYLADELANSSYWNQKVSPLVTMQLQQARTEVRQALGIAEGAPPEVVMNLLRQAAYGLENGPQASVEAALSGPIFAFGPAGTLRALGSLPRLRRAAEASGAVNAEIGRLDNERHN</sequence>
<evidence type="ECO:0000313" key="1">
    <source>
        <dbReference type="EMBL" id="KAA2212780.1"/>
    </source>
</evidence>
<comment type="caution">
    <text evidence="1">The sequence shown here is derived from an EMBL/GenBank/DDBJ whole genome shotgun (WGS) entry which is preliminary data.</text>
</comment>
<reference evidence="1 2" key="1">
    <citation type="journal article" date="2015" name="Int. J. Syst. Evol. Microbiol.">
        <title>Roseomonas oryzae sp. nov., isolated from paddy rhizosphere soil.</title>
        <authorList>
            <person name="Ramaprasad E.V."/>
            <person name="Sasikala Ch."/>
            <person name="Ramana Ch.V."/>
        </authorList>
    </citation>
    <scope>NUCLEOTIDE SEQUENCE [LARGE SCALE GENOMIC DNA]</scope>
    <source>
        <strain evidence="1 2">KCTC 42542</strain>
    </source>
</reference>